<dbReference type="GeneID" id="57777462"/>
<dbReference type="Pfam" id="PF05309">
    <property type="entry name" value="TraE"/>
    <property type="match status" value="1"/>
</dbReference>
<sequence>MDLSHSHSQGQRVLRQRNLLAGTAIVLALIVLLLLGLALTRDRQVVLLPVLKSPLTISSAGVSREYLEMITRDTAMLTLNRSPQNLDYWMNAVLDITSPRTQGQVKADLLRIMTEQRGSSIAQFFTVQSMKLDPKALRSEVTGELHTIVGSRQVASEARTFRYDWEYSGLSLKLIGFGMVTTGKDKQTGSPS</sequence>
<evidence type="ECO:0000313" key="3">
    <source>
        <dbReference type="Proteomes" id="UP000219422"/>
    </source>
</evidence>
<proteinExistence type="predicted"/>
<dbReference type="InterPro" id="IPR007973">
    <property type="entry name" value="Pilus_assembly_TraE"/>
</dbReference>
<evidence type="ECO:0000256" key="1">
    <source>
        <dbReference type="SAM" id="Phobius"/>
    </source>
</evidence>
<keyword evidence="1" id="KW-0472">Membrane</keyword>
<organism evidence="2 3">
    <name type="scientific">Sphingobium yanoikuyae</name>
    <name type="common">Sphingomonas yanoikuyae</name>
    <dbReference type="NCBI Taxonomy" id="13690"/>
    <lineage>
        <taxon>Bacteria</taxon>
        <taxon>Pseudomonadati</taxon>
        <taxon>Pseudomonadota</taxon>
        <taxon>Alphaproteobacteria</taxon>
        <taxon>Sphingomonadales</taxon>
        <taxon>Sphingomonadaceae</taxon>
        <taxon>Sphingobium</taxon>
    </lineage>
</organism>
<dbReference type="RefSeq" id="WP_097383680.1">
    <property type="nucleotide sequence ID" value="NZ_CP023741.1"/>
</dbReference>
<name>A0A291N026_SPHYA</name>
<evidence type="ECO:0000313" key="2">
    <source>
        <dbReference type="EMBL" id="ATI80555.1"/>
    </source>
</evidence>
<protein>
    <submittedName>
        <fullName evidence="2">Conjugal transfer protein TraE</fullName>
    </submittedName>
</protein>
<accession>A0A291N026</accession>
<dbReference type="KEGG" id="sya:A6768_11495"/>
<dbReference type="AlphaFoldDB" id="A0A291N026"/>
<keyword evidence="1" id="KW-1133">Transmembrane helix</keyword>
<dbReference type="Proteomes" id="UP000219422">
    <property type="component" value="Chromosome"/>
</dbReference>
<reference evidence="2 3" key="1">
    <citation type="submission" date="2017-10" db="EMBL/GenBank/DDBJ databases">
        <title>Sphingobium yanoikuyae S72.</title>
        <authorList>
            <person name="Sanchez E."/>
            <person name="Bustos P."/>
            <person name="Mendoza P."/>
            <person name="Guo X."/>
            <person name="Mendoza A."/>
        </authorList>
    </citation>
    <scope>NUCLEOTIDE SEQUENCE [LARGE SCALE GENOMIC DNA]</scope>
    <source>
        <strain evidence="2 3">S72</strain>
    </source>
</reference>
<feature type="transmembrane region" description="Helical" evidence="1">
    <location>
        <begin position="20"/>
        <end position="39"/>
    </location>
</feature>
<keyword evidence="1" id="KW-0812">Transmembrane</keyword>
<gene>
    <name evidence="2" type="ORF">A6768_11495</name>
</gene>
<dbReference type="EMBL" id="CP023741">
    <property type="protein sequence ID" value="ATI80555.1"/>
    <property type="molecule type" value="Genomic_DNA"/>
</dbReference>